<evidence type="ECO:0000256" key="3">
    <source>
        <dbReference type="ARBA" id="ARBA00023319"/>
    </source>
</evidence>
<protein>
    <recommendedName>
        <fullName evidence="4">Ig-like domain-containing protein</fullName>
    </recommendedName>
</protein>
<dbReference type="InterPro" id="IPR050958">
    <property type="entry name" value="Cell_Adh-Cytoskel_Orgn"/>
</dbReference>
<dbReference type="InterPro" id="IPR003599">
    <property type="entry name" value="Ig_sub"/>
</dbReference>
<dbReference type="PROSITE" id="PS50835">
    <property type="entry name" value="IG_LIKE"/>
    <property type="match status" value="1"/>
</dbReference>
<dbReference type="FunFam" id="2.60.40.10:FF:000032">
    <property type="entry name" value="palladin isoform X1"/>
    <property type="match status" value="1"/>
</dbReference>
<dbReference type="InterPro" id="IPR013783">
    <property type="entry name" value="Ig-like_fold"/>
</dbReference>
<dbReference type="SUPFAM" id="SSF48726">
    <property type="entry name" value="Immunoglobulin"/>
    <property type="match status" value="1"/>
</dbReference>
<dbReference type="PANTHER" id="PTHR45080:SF8">
    <property type="entry name" value="IG-LIKE DOMAIN-CONTAINING PROTEIN"/>
    <property type="match status" value="1"/>
</dbReference>
<dbReference type="InterPro" id="IPR007110">
    <property type="entry name" value="Ig-like_dom"/>
</dbReference>
<proteinExistence type="predicted"/>
<dbReference type="Pfam" id="PF07679">
    <property type="entry name" value="I-set"/>
    <property type="match status" value="1"/>
</dbReference>
<accession>C3YIG7</accession>
<dbReference type="Gene3D" id="2.60.40.10">
    <property type="entry name" value="Immunoglobulins"/>
    <property type="match status" value="1"/>
</dbReference>
<evidence type="ECO:0000256" key="2">
    <source>
        <dbReference type="ARBA" id="ARBA00023157"/>
    </source>
</evidence>
<keyword evidence="1" id="KW-0732">Signal</keyword>
<evidence type="ECO:0000313" key="5">
    <source>
        <dbReference type="EMBL" id="EEN59900.1"/>
    </source>
</evidence>
<dbReference type="InterPro" id="IPR013098">
    <property type="entry name" value="Ig_I-set"/>
</dbReference>
<dbReference type="InterPro" id="IPR003598">
    <property type="entry name" value="Ig_sub2"/>
</dbReference>
<evidence type="ECO:0000259" key="4">
    <source>
        <dbReference type="PROSITE" id="PS50835"/>
    </source>
</evidence>
<keyword evidence="2" id="KW-1015">Disulfide bond</keyword>
<keyword evidence="3" id="KW-0393">Immunoglobulin domain</keyword>
<dbReference type="InterPro" id="IPR036179">
    <property type="entry name" value="Ig-like_dom_sf"/>
</dbReference>
<feature type="domain" description="Ig-like" evidence="4">
    <location>
        <begin position="7"/>
        <end position="108"/>
    </location>
</feature>
<organism>
    <name type="scientific">Branchiostoma floridae</name>
    <name type="common">Florida lancelet</name>
    <name type="synonym">Amphioxus</name>
    <dbReference type="NCBI Taxonomy" id="7739"/>
    <lineage>
        <taxon>Eukaryota</taxon>
        <taxon>Metazoa</taxon>
        <taxon>Chordata</taxon>
        <taxon>Cephalochordata</taxon>
        <taxon>Leptocardii</taxon>
        <taxon>Amphioxiformes</taxon>
        <taxon>Branchiostomatidae</taxon>
        <taxon>Branchiostoma</taxon>
    </lineage>
</organism>
<reference evidence="5" key="1">
    <citation type="journal article" date="2008" name="Nature">
        <title>The amphioxus genome and the evolution of the chordate karyotype.</title>
        <authorList>
            <consortium name="US DOE Joint Genome Institute (JGI-PGF)"/>
            <person name="Putnam N.H."/>
            <person name="Butts T."/>
            <person name="Ferrier D.E.K."/>
            <person name="Furlong R.F."/>
            <person name="Hellsten U."/>
            <person name="Kawashima T."/>
            <person name="Robinson-Rechavi M."/>
            <person name="Shoguchi E."/>
            <person name="Terry A."/>
            <person name="Yu J.-K."/>
            <person name="Benito-Gutierrez E.L."/>
            <person name="Dubchak I."/>
            <person name="Garcia-Fernandez J."/>
            <person name="Gibson-Brown J.J."/>
            <person name="Grigoriev I.V."/>
            <person name="Horton A.C."/>
            <person name="de Jong P.J."/>
            <person name="Jurka J."/>
            <person name="Kapitonov V.V."/>
            <person name="Kohara Y."/>
            <person name="Kuroki Y."/>
            <person name="Lindquist E."/>
            <person name="Lucas S."/>
            <person name="Osoegawa K."/>
            <person name="Pennacchio L.A."/>
            <person name="Salamov A.A."/>
            <person name="Satou Y."/>
            <person name="Sauka-Spengler T."/>
            <person name="Schmutz J."/>
            <person name="Shin-I T."/>
            <person name="Toyoda A."/>
            <person name="Bronner-Fraser M."/>
            <person name="Fujiyama A."/>
            <person name="Holland L.Z."/>
            <person name="Holland P.W.H."/>
            <person name="Satoh N."/>
            <person name="Rokhsar D.S."/>
        </authorList>
    </citation>
    <scope>NUCLEOTIDE SEQUENCE [LARGE SCALE GENOMIC DNA]</scope>
    <source>
        <strain evidence="5">S238N-H82</strain>
        <tissue evidence="5">Testes</tissue>
    </source>
</reference>
<dbReference type="EMBL" id="GG666515">
    <property type="protein sequence ID" value="EEN59900.1"/>
    <property type="molecule type" value="Genomic_DNA"/>
</dbReference>
<gene>
    <name evidence="5" type="ORF">BRAFLDRAFT_241989</name>
</gene>
<dbReference type="InParanoid" id="C3YIG7"/>
<evidence type="ECO:0000256" key="1">
    <source>
        <dbReference type="ARBA" id="ARBA00022729"/>
    </source>
</evidence>
<feature type="non-terminal residue" evidence="5">
    <location>
        <position position="109"/>
    </location>
</feature>
<name>C3YIG7_BRAFL</name>
<dbReference type="SMART" id="SM00408">
    <property type="entry name" value="IGc2"/>
    <property type="match status" value="1"/>
</dbReference>
<dbReference type="PANTHER" id="PTHR45080">
    <property type="entry name" value="CONTACTIN 5"/>
    <property type="match status" value="1"/>
</dbReference>
<sequence>MKSCIIPVLATISEGPESMTVLVENEATFNCSGRGVPVPAVVWYHDNGVITPGDGIRINVTDGGMVEEQHEIHSTLTITSARRQDNGQYVCISSNAVGDDTSQEATLVV</sequence>
<dbReference type="AlphaFoldDB" id="C3YIG7"/>
<dbReference type="SMART" id="SM00409">
    <property type="entry name" value="IG"/>
    <property type="match status" value="1"/>
</dbReference>